<dbReference type="EMBL" id="CAAHFH010000002">
    <property type="protein sequence ID" value="VGO22528.1"/>
    <property type="molecule type" value="Genomic_DNA"/>
</dbReference>
<gene>
    <name evidence="2" type="ORF">SCARR_04612</name>
</gene>
<protein>
    <submittedName>
        <fullName evidence="2">Uncharacterized protein</fullName>
    </submittedName>
</protein>
<reference evidence="2 3" key="1">
    <citation type="submission" date="2019-04" db="EMBL/GenBank/DDBJ databases">
        <authorList>
            <person name="Van Vliet M D."/>
        </authorList>
    </citation>
    <scope>NUCLEOTIDE SEQUENCE [LARGE SCALE GENOMIC DNA]</scope>
    <source>
        <strain evidence="2 3">F21</strain>
    </source>
</reference>
<feature type="transmembrane region" description="Helical" evidence="1">
    <location>
        <begin position="69"/>
        <end position="88"/>
    </location>
</feature>
<dbReference type="Proteomes" id="UP000346198">
    <property type="component" value="Unassembled WGS sequence"/>
</dbReference>
<evidence type="ECO:0000313" key="3">
    <source>
        <dbReference type="Proteomes" id="UP000346198"/>
    </source>
</evidence>
<feature type="transmembrane region" description="Helical" evidence="1">
    <location>
        <begin position="12"/>
        <end position="28"/>
    </location>
</feature>
<feature type="transmembrane region" description="Helical" evidence="1">
    <location>
        <begin position="40"/>
        <end position="57"/>
    </location>
</feature>
<dbReference type="RefSeq" id="WP_136063933.1">
    <property type="nucleotide sequence ID" value="NZ_CAAHFH010000002.1"/>
</dbReference>
<keyword evidence="1" id="KW-0472">Membrane</keyword>
<evidence type="ECO:0000256" key="1">
    <source>
        <dbReference type="SAM" id="Phobius"/>
    </source>
</evidence>
<sequence>MLKTTARNLRGAAIGSSIGIVGVAAHIWNRPWDGTGITSLYTLIIVLLFIFLIAMIMTDAGEKRKNFNAILLLATSTGARLFAIAKFFT</sequence>
<keyword evidence="3" id="KW-1185">Reference proteome</keyword>
<accession>A0A6C2UQN7</accession>
<name>A0A6C2UQN7_9BACT</name>
<keyword evidence="1" id="KW-1133">Transmembrane helix</keyword>
<proteinExistence type="predicted"/>
<organism evidence="2 3">
    <name type="scientific">Pontiella sulfatireligans</name>
    <dbReference type="NCBI Taxonomy" id="2750658"/>
    <lineage>
        <taxon>Bacteria</taxon>
        <taxon>Pseudomonadati</taxon>
        <taxon>Kiritimatiellota</taxon>
        <taxon>Kiritimatiellia</taxon>
        <taxon>Kiritimatiellales</taxon>
        <taxon>Pontiellaceae</taxon>
        <taxon>Pontiella</taxon>
    </lineage>
</organism>
<evidence type="ECO:0000313" key="2">
    <source>
        <dbReference type="EMBL" id="VGO22528.1"/>
    </source>
</evidence>
<dbReference type="AlphaFoldDB" id="A0A6C2UQN7"/>
<keyword evidence="1" id="KW-0812">Transmembrane</keyword>